<keyword evidence="1" id="KW-0805">Transcription regulation</keyword>
<dbReference type="PROSITE" id="PS50042">
    <property type="entry name" value="CNMP_BINDING_3"/>
    <property type="match status" value="1"/>
</dbReference>
<dbReference type="InterPro" id="IPR018490">
    <property type="entry name" value="cNMP-bd_dom_sf"/>
</dbReference>
<dbReference type="AlphaFoldDB" id="A0A6A8MAX5"/>
<dbReference type="InterPro" id="IPR036388">
    <property type="entry name" value="WH-like_DNA-bd_sf"/>
</dbReference>
<sequence length="220" mass="25061">MLENLPFWPHLTVDQQQYLVRSAGFREYRKGQQLYDSSDECLGMIVVESGVIRTYIVSPEGREITLFKLGQGESCVLSVACVLSEIRFETQIMAAEDARLRIVPTAVFDKLFRENVYVREFAYETATRRFSAVMHVMQQMIFAGLDQRLAGFLLEQYEESGSPEIVMTQEEIAGEINSAREVVARSVRQFARDGLVSTGRGRIRILDPHGLQELAENQTR</sequence>
<organism evidence="6">
    <name type="scientific">Baileyella intestinalis</name>
    <dbReference type="NCBI Taxonomy" id="2606709"/>
    <lineage>
        <taxon>Bacteria</taxon>
        <taxon>Bacillati</taxon>
        <taxon>Bacillota</taxon>
        <taxon>Clostridia</taxon>
        <taxon>Peptostreptococcales</taxon>
        <taxon>Anaerovoracaceae</taxon>
        <taxon>Baileyella</taxon>
    </lineage>
</organism>
<keyword evidence="3" id="KW-0804">Transcription</keyword>
<feature type="domain" description="HTH crp-type" evidence="5">
    <location>
        <begin position="143"/>
        <end position="209"/>
    </location>
</feature>
<dbReference type="PANTHER" id="PTHR24567">
    <property type="entry name" value="CRP FAMILY TRANSCRIPTIONAL REGULATORY PROTEIN"/>
    <property type="match status" value="1"/>
</dbReference>
<dbReference type="InterPro" id="IPR050397">
    <property type="entry name" value="Env_Response_Regulators"/>
</dbReference>
<dbReference type="EMBL" id="VUNB01000002">
    <property type="protein sequence ID" value="MST68446.1"/>
    <property type="molecule type" value="Genomic_DNA"/>
</dbReference>
<comment type="caution">
    <text evidence="6">The sequence shown here is derived from an EMBL/GenBank/DDBJ whole genome shotgun (WGS) entry which is preliminary data.</text>
</comment>
<dbReference type="GO" id="GO:0003677">
    <property type="term" value="F:DNA binding"/>
    <property type="evidence" value="ECO:0007669"/>
    <property type="project" value="UniProtKB-KW"/>
</dbReference>
<dbReference type="Pfam" id="PF13545">
    <property type="entry name" value="HTH_Crp_2"/>
    <property type="match status" value="1"/>
</dbReference>
<accession>A0A6A8MAX5</accession>
<proteinExistence type="predicted"/>
<dbReference type="SUPFAM" id="SSF51206">
    <property type="entry name" value="cAMP-binding domain-like"/>
    <property type="match status" value="1"/>
</dbReference>
<name>A0A6A8MAX5_9FIRM</name>
<feature type="domain" description="Cyclic nucleotide-binding" evidence="4">
    <location>
        <begin position="7"/>
        <end position="129"/>
    </location>
</feature>
<dbReference type="PANTHER" id="PTHR24567:SF26">
    <property type="entry name" value="REGULATORY PROTEIN YEIL"/>
    <property type="match status" value="1"/>
</dbReference>
<dbReference type="SUPFAM" id="SSF46785">
    <property type="entry name" value="Winged helix' DNA-binding domain"/>
    <property type="match status" value="1"/>
</dbReference>
<dbReference type="CDD" id="cd00038">
    <property type="entry name" value="CAP_ED"/>
    <property type="match status" value="1"/>
</dbReference>
<dbReference type="InterPro" id="IPR000595">
    <property type="entry name" value="cNMP-bd_dom"/>
</dbReference>
<dbReference type="GO" id="GO:0005829">
    <property type="term" value="C:cytosol"/>
    <property type="evidence" value="ECO:0007669"/>
    <property type="project" value="TreeGrafter"/>
</dbReference>
<evidence type="ECO:0000256" key="3">
    <source>
        <dbReference type="ARBA" id="ARBA00023163"/>
    </source>
</evidence>
<evidence type="ECO:0000256" key="1">
    <source>
        <dbReference type="ARBA" id="ARBA00023015"/>
    </source>
</evidence>
<evidence type="ECO:0000313" key="6">
    <source>
        <dbReference type="EMBL" id="MST68446.1"/>
    </source>
</evidence>
<dbReference type="RefSeq" id="WP_154571923.1">
    <property type="nucleotide sequence ID" value="NZ_VUNB01000002.1"/>
</dbReference>
<dbReference type="Pfam" id="PF00027">
    <property type="entry name" value="cNMP_binding"/>
    <property type="match status" value="1"/>
</dbReference>
<protein>
    <submittedName>
        <fullName evidence="6">Crp/Fnr family transcriptional regulator</fullName>
    </submittedName>
</protein>
<dbReference type="Gene3D" id="1.10.10.10">
    <property type="entry name" value="Winged helix-like DNA-binding domain superfamily/Winged helix DNA-binding domain"/>
    <property type="match status" value="1"/>
</dbReference>
<dbReference type="InterPro" id="IPR036390">
    <property type="entry name" value="WH_DNA-bd_sf"/>
</dbReference>
<dbReference type="InterPro" id="IPR012318">
    <property type="entry name" value="HTH_CRP"/>
</dbReference>
<dbReference type="PROSITE" id="PS51063">
    <property type="entry name" value="HTH_CRP_2"/>
    <property type="match status" value="1"/>
</dbReference>
<dbReference type="InterPro" id="IPR014710">
    <property type="entry name" value="RmlC-like_jellyroll"/>
</dbReference>
<gene>
    <name evidence="6" type="ORF">FYJ66_02415</name>
</gene>
<keyword evidence="2" id="KW-0238">DNA-binding</keyword>
<reference evidence="6" key="1">
    <citation type="submission" date="2019-09" db="EMBL/GenBank/DDBJ databases">
        <title>In-depth cultivation of the pig gut microbiome towards novel bacterial diversity and tailored functional studies.</title>
        <authorList>
            <person name="Wylensek D."/>
            <person name="Hitch T.C.A."/>
            <person name="Clavel T."/>
        </authorList>
    </citation>
    <scope>NUCLEOTIDE SEQUENCE</scope>
    <source>
        <strain evidence="6">RF-744-FAT-WT-3</strain>
    </source>
</reference>
<dbReference type="Gene3D" id="2.60.120.10">
    <property type="entry name" value="Jelly Rolls"/>
    <property type="match status" value="1"/>
</dbReference>
<evidence type="ECO:0000259" key="5">
    <source>
        <dbReference type="PROSITE" id="PS51063"/>
    </source>
</evidence>
<dbReference type="GO" id="GO:0003700">
    <property type="term" value="F:DNA-binding transcription factor activity"/>
    <property type="evidence" value="ECO:0007669"/>
    <property type="project" value="TreeGrafter"/>
</dbReference>
<evidence type="ECO:0000259" key="4">
    <source>
        <dbReference type="PROSITE" id="PS50042"/>
    </source>
</evidence>
<evidence type="ECO:0000256" key="2">
    <source>
        <dbReference type="ARBA" id="ARBA00023125"/>
    </source>
</evidence>
<dbReference type="SMART" id="SM00419">
    <property type="entry name" value="HTH_CRP"/>
    <property type="match status" value="1"/>
</dbReference>